<protein>
    <submittedName>
        <fullName evidence="8">TetR/AcrR family transcriptional regulator C-terminal domain-containing protein</fullName>
    </submittedName>
</protein>
<proteinExistence type="predicted"/>
<sequence length="208" mass="23065">MAVQRDQVVAAGLQLLDKEGVEGLTLRKLAQELDIKAPSLYWHFANKQALIEAVADALLKDVAREVPPDQDWRATLEQIAAEIRHALKARRDGARLFAGIFVIADNVLRTGETMISALVDAGADIELATTSVFSILYYVLGLVTEEQTYAHDESRRAYFEEQAYERFPRVYEARDVLLAHNFDARFSSGLALLLDGVSARLRAATSSS</sequence>
<gene>
    <name evidence="8" type="ORF">IU514_13840</name>
</gene>
<dbReference type="Pfam" id="PF00440">
    <property type="entry name" value="TetR_N"/>
    <property type="match status" value="1"/>
</dbReference>
<keyword evidence="2" id="KW-0678">Repressor</keyword>
<evidence type="ECO:0000256" key="5">
    <source>
        <dbReference type="ARBA" id="ARBA00023163"/>
    </source>
</evidence>
<dbReference type="Pfam" id="PF02909">
    <property type="entry name" value="TetR_C_1"/>
    <property type="match status" value="1"/>
</dbReference>
<evidence type="ECO:0000256" key="6">
    <source>
        <dbReference type="PROSITE-ProRule" id="PRU00335"/>
    </source>
</evidence>
<comment type="caution">
    <text evidence="8">The sequence shown here is derived from an EMBL/GenBank/DDBJ whole genome shotgun (WGS) entry which is preliminary data.</text>
</comment>
<comment type="function">
    <text evidence="1">TetR is the repressor of the tetracycline resistance element; its N-terminal region forms a helix-turn-helix structure and binds DNA. Binding of tetracycline to TetR reduces the repressor affinity for the tetracycline resistance gene (tetA) promoter operator sites.</text>
</comment>
<dbReference type="Proteomes" id="UP001429984">
    <property type="component" value="Unassembled WGS sequence"/>
</dbReference>
<dbReference type="InterPro" id="IPR009057">
    <property type="entry name" value="Homeodomain-like_sf"/>
</dbReference>
<keyword evidence="9" id="KW-1185">Reference proteome</keyword>
<dbReference type="EMBL" id="JADLZT010000007">
    <property type="protein sequence ID" value="MBF6025109.1"/>
    <property type="molecule type" value="Genomic_DNA"/>
</dbReference>
<evidence type="ECO:0000313" key="9">
    <source>
        <dbReference type="Proteomes" id="UP001429984"/>
    </source>
</evidence>
<dbReference type="InterPro" id="IPR050109">
    <property type="entry name" value="HTH-type_TetR-like_transc_reg"/>
</dbReference>
<evidence type="ECO:0000256" key="1">
    <source>
        <dbReference type="ARBA" id="ARBA00002856"/>
    </source>
</evidence>
<dbReference type="PRINTS" id="PR00400">
    <property type="entry name" value="TETREPRESSOR"/>
</dbReference>
<dbReference type="Gene3D" id="1.10.10.60">
    <property type="entry name" value="Homeodomain-like"/>
    <property type="match status" value="1"/>
</dbReference>
<evidence type="ECO:0000256" key="2">
    <source>
        <dbReference type="ARBA" id="ARBA00022491"/>
    </source>
</evidence>
<organism evidence="8 9">
    <name type="scientific">Lysobacter niastensis</name>
    <dbReference type="NCBI Taxonomy" id="380629"/>
    <lineage>
        <taxon>Bacteria</taxon>
        <taxon>Pseudomonadati</taxon>
        <taxon>Pseudomonadota</taxon>
        <taxon>Gammaproteobacteria</taxon>
        <taxon>Lysobacterales</taxon>
        <taxon>Lysobacteraceae</taxon>
        <taxon>Lysobacter</taxon>
    </lineage>
</organism>
<dbReference type="InterPro" id="IPR036271">
    <property type="entry name" value="Tet_transcr_reg_TetR-rel_C_sf"/>
</dbReference>
<keyword evidence="4 6" id="KW-0238">DNA-binding</keyword>
<evidence type="ECO:0000313" key="8">
    <source>
        <dbReference type="EMBL" id="MBF6025109.1"/>
    </source>
</evidence>
<accession>A0ABS0BDM5</accession>
<evidence type="ECO:0000256" key="3">
    <source>
        <dbReference type="ARBA" id="ARBA00023015"/>
    </source>
</evidence>
<evidence type="ECO:0000256" key="4">
    <source>
        <dbReference type="ARBA" id="ARBA00023125"/>
    </source>
</evidence>
<dbReference type="PANTHER" id="PTHR30055">
    <property type="entry name" value="HTH-TYPE TRANSCRIPTIONAL REGULATOR RUTR"/>
    <property type="match status" value="1"/>
</dbReference>
<dbReference type="PANTHER" id="PTHR30055:SF151">
    <property type="entry name" value="TRANSCRIPTIONAL REGULATORY PROTEIN"/>
    <property type="match status" value="1"/>
</dbReference>
<feature type="domain" description="HTH tetR-type" evidence="7">
    <location>
        <begin position="2"/>
        <end position="62"/>
    </location>
</feature>
<keyword evidence="3" id="KW-0805">Transcription regulation</keyword>
<dbReference type="PROSITE" id="PS50977">
    <property type="entry name" value="HTH_TETR_2"/>
    <property type="match status" value="1"/>
</dbReference>
<dbReference type="RefSeq" id="WP_194931715.1">
    <property type="nucleotide sequence ID" value="NZ_JADLZT010000007.1"/>
</dbReference>
<dbReference type="InterPro" id="IPR004111">
    <property type="entry name" value="Repressor_TetR_C"/>
</dbReference>
<keyword evidence="5" id="KW-0804">Transcription</keyword>
<dbReference type="InterPro" id="IPR001647">
    <property type="entry name" value="HTH_TetR"/>
</dbReference>
<dbReference type="Gene3D" id="1.10.357.10">
    <property type="entry name" value="Tetracycline Repressor, domain 2"/>
    <property type="match status" value="1"/>
</dbReference>
<dbReference type="SUPFAM" id="SSF48498">
    <property type="entry name" value="Tetracyclin repressor-like, C-terminal domain"/>
    <property type="match status" value="1"/>
</dbReference>
<feature type="DNA-binding region" description="H-T-H motif" evidence="6">
    <location>
        <begin position="25"/>
        <end position="44"/>
    </location>
</feature>
<evidence type="ECO:0000259" key="7">
    <source>
        <dbReference type="PROSITE" id="PS50977"/>
    </source>
</evidence>
<dbReference type="InterPro" id="IPR003012">
    <property type="entry name" value="Tet_transcr_reg_TetR"/>
</dbReference>
<reference evidence="8 9" key="1">
    <citation type="submission" date="2020-11" db="EMBL/GenBank/DDBJ databases">
        <title>Draft Genome Sequence and Secondary Metabolite Biosynthetic Potential of the Lysobacter niastensis Type strain DSM 18481.</title>
        <authorList>
            <person name="Turrini P."/>
            <person name="Artuso I."/>
            <person name="Tescari M."/>
            <person name="Lugli G.A."/>
            <person name="Frangipani E."/>
            <person name="Ventura M."/>
            <person name="Visca P."/>
        </authorList>
    </citation>
    <scope>NUCLEOTIDE SEQUENCE [LARGE SCALE GENOMIC DNA]</scope>
    <source>
        <strain evidence="8 9">DSM 18481</strain>
    </source>
</reference>
<dbReference type="SUPFAM" id="SSF46689">
    <property type="entry name" value="Homeodomain-like"/>
    <property type="match status" value="1"/>
</dbReference>
<name>A0ABS0BDM5_9GAMM</name>
<dbReference type="PRINTS" id="PR00455">
    <property type="entry name" value="HTHTETR"/>
</dbReference>